<feature type="transmembrane region" description="Helical" evidence="2">
    <location>
        <begin position="561"/>
        <end position="582"/>
    </location>
</feature>
<evidence type="ECO:0000313" key="4">
    <source>
        <dbReference type="Proteomes" id="UP001458946"/>
    </source>
</evidence>
<keyword evidence="2" id="KW-0812">Transmembrane</keyword>
<accession>A0ABP9VGK2</accession>
<evidence type="ECO:0000256" key="1">
    <source>
        <dbReference type="SAM" id="MobiDB-lite"/>
    </source>
</evidence>
<sequence>MKSIGPYIVVREVSPAFGANRPEYAQTPRTFWAKDRLTGIPALLHELPSPMPAPELPPHPALLPFSDLVVEGSKAFFVTEMPLHATPALDPMLTARSTLAALDELHRHGFAHGGIDTGQVWSADGHALLAGAGLHPLGSDYTVARDLRDLAHTLERLGGLPPILSLLRDAPDSLTARDALDLLGHDWPVGRQAAPLGAAGSTQPTYTSSSALLGGAPAEQSPAAPQGGVGGLAGFGGLRGASLPPLHPMSLLDNSAPLPQSGHYLWQASWSPLESSQTLQPAPAATMSSTNQPAPHAGEAFNLDVSQWDFPDFLEQSGPEAQVPAPTPLVVTAPPTVLQWAAPNRPIHPPVSTAPPASHPSEAAPLGEQEGLPTNTVVYAPAPAPVADEKLNTASVEGLAPPASEPPSRPRNAKAAASRALERLRADAGRQQALAEARRDHVPAQWQALASGQVPPLTEAPPAETPQERRRREQAALQEQAEFDAKAAAERRAAAEASAAEGMAAPHAEAASAATSSSTDHSASPVSRRQLKPIKAKWTEDGRWEVIHDGDTATPTARPAWLLPALGAVVALVLLGAVLALANRNRQPAPAAACCDVQFAVLGNGNASTATLTLDEAPDGSGLSLGQTLGTVPGSVHFPAQGRYVVRVSAAGFTPARLTLQVPPVEQPVKINLGQ</sequence>
<keyword evidence="2" id="KW-1133">Transmembrane helix</keyword>
<dbReference type="EMBL" id="BAABRN010000041">
    <property type="protein sequence ID" value="GAA5503208.1"/>
    <property type="molecule type" value="Genomic_DNA"/>
</dbReference>
<proteinExistence type="predicted"/>
<name>A0ABP9VGK2_9DEIO</name>
<feature type="region of interest" description="Disordered" evidence="1">
    <location>
        <begin position="396"/>
        <end position="419"/>
    </location>
</feature>
<dbReference type="RefSeq" id="WP_353543181.1">
    <property type="nucleotide sequence ID" value="NZ_BAABRN010000041.1"/>
</dbReference>
<dbReference type="Proteomes" id="UP001458946">
    <property type="component" value="Unassembled WGS sequence"/>
</dbReference>
<feature type="region of interest" description="Disordered" evidence="1">
    <location>
        <begin position="341"/>
        <end position="369"/>
    </location>
</feature>
<evidence type="ECO:0000313" key="3">
    <source>
        <dbReference type="EMBL" id="GAA5503208.1"/>
    </source>
</evidence>
<comment type="caution">
    <text evidence="3">The sequence shown here is derived from an EMBL/GenBank/DDBJ whole genome shotgun (WGS) entry which is preliminary data.</text>
</comment>
<protein>
    <recommendedName>
        <fullName evidence="5">PEGA domain-containing protein</fullName>
    </recommendedName>
</protein>
<feature type="compositionally biased region" description="Polar residues" evidence="1">
    <location>
        <begin position="276"/>
        <end position="293"/>
    </location>
</feature>
<feature type="compositionally biased region" description="Basic and acidic residues" evidence="1">
    <location>
        <begin position="483"/>
        <end position="494"/>
    </location>
</feature>
<feature type="region of interest" description="Disordered" evidence="1">
    <location>
        <begin position="194"/>
        <end position="228"/>
    </location>
</feature>
<feature type="region of interest" description="Disordered" evidence="1">
    <location>
        <begin position="276"/>
        <end position="298"/>
    </location>
</feature>
<evidence type="ECO:0000256" key="2">
    <source>
        <dbReference type="SAM" id="Phobius"/>
    </source>
</evidence>
<reference evidence="3 4" key="1">
    <citation type="submission" date="2024-02" db="EMBL/GenBank/DDBJ databases">
        <title>Deinococcus xinjiangensis NBRC 107630.</title>
        <authorList>
            <person name="Ichikawa N."/>
            <person name="Katano-Makiyama Y."/>
            <person name="Hidaka K."/>
        </authorList>
    </citation>
    <scope>NUCLEOTIDE SEQUENCE [LARGE SCALE GENOMIC DNA]</scope>
    <source>
        <strain evidence="3 4">NBRC 107630</strain>
    </source>
</reference>
<keyword evidence="2" id="KW-0472">Membrane</keyword>
<gene>
    <name evidence="3" type="ORF">Dxin01_02963</name>
</gene>
<organism evidence="3 4">
    <name type="scientific">Deinococcus xinjiangensis</name>
    <dbReference type="NCBI Taxonomy" id="457454"/>
    <lineage>
        <taxon>Bacteria</taxon>
        <taxon>Thermotogati</taxon>
        <taxon>Deinococcota</taxon>
        <taxon>Deinococci</taxon>
        <taxon>Deinococcales</taxon>
        <taxon>Deinococcaceae</taxon>
        <taxon>Deinococcus</taxon>
    </lineage>
</organism>
<feature type="compositionally biased region" description="Low complexity" evidence="1">
    <location>
        <begin position="495"/>
        <end position="524"/>
    </location>
</feature>
<feature type="compositionally biased region" description="Low complexity" evidence="1">
    <location>
        <begin position="354"/>
        <end position="365"/>
    </location>
</feature>
<keyword evidence="4" id="KW-1185">Reference proteome</keyword>
<evidence type="ECO:0008006" key="5">
    <source>
        <dbReference type="Google" id="ProtNLM"/>
    </source>
</evidence>
<feature type="compositionally biased region" description="Polar residues" evidence="1">
    <location>
        <begin position="200"/>
        <end position="211"/>
    </location>
</feature>
<feature type="region of interest" description="Disordered" evidence="1">
    <location>
        <begin position="450"/>
        <end position="532"/>
    </location>
</feature>